<gene>
    <name evidence="10" type="ORF">CTI12_AA327720</name>
</gene>
<dbReference type="Proteomes" id="UP000245207">
    <property type="component" value="Unassembled WGS sequence"/>
</dbReference>
<evidence type="ECO:0000256" key="6">
    <source>
        <dbReference type="SAM" id="Phobius"/>
    </source>
</evidence>
<dbReference type="InterPro" id="IPR001480">
    <property type="entry name" value="Bulb-type_lectin_dom"/>
</dbReference>
<accession>A0A2U1MYT5</accession>
<dbReference type="InterPro" id="IPR000858">
    <property type="entry name" value="S_locus_glycoprot_dom"/>
</dbReference>
<dbReference type="OrthoDB" id="785331at2759"/>
<dbReference type="EMBL" id="PKPP01004036">
    <property type="protein sequence ID" value="PWA66397.1"/>
    <property type="molecule type" value="Genomic_DNA"/>
</dbReference>
<keyword evidence="2 7" id="KW-0732">Signal</keyword>
<proteinExistence type="predicted"/>
<dbReference type="SMART" id="SM00473">
    <property type="entry name" value="PAN_AP"/>
    <property type="match status" value="1"/>
</dbReference>
<dbReference type="InterPro" id="IPR003609">
    <property type="entry name" value="Pan_app"/>
</dbReference>
<dbReference type="FunFam" id="2.90.10.10:FF:000005">
    <property type="entry name" value="G-type lectin S-receptor-like serine/threonine-protein kinase"/>
    <property type="match status" value="1"/>
</dbReference>
<feature type="chain" id="PRO_5015519537" evidence="7">
    <location>
        <begin position="25"/>
        <end position="493"/>
    </location>
</feature>
<keyword evidence="3" id="KW-1015">Disulfide bond</keyword>
<dbReference type="InterPro" id="IPR035446">
    <property type="entry name" value="SLSG/EP1"/>
</dbReference>
<dbReference type="Pfam" id="PF08276">
    <property type="entry name" value="PAN_2"/>
    <property type="match status" value="1"/>
</dbReference>
<evidence type="ECO:0000256" key="4">
    <source>
        <dbReference type="ARBA" id="ARBA00023180"/>
    </source>
</evidence>
<dbReference type="PANTHER" id="PTHR32444:SF183">
    <property type="entry name" value="APPLE DOMAIN-CONTAINING PROTEIN"/>
    <property type="match status" value="1"/>
</dbReference>
<keyword evidence="6" id="KW-1133">Transmembrane helix</keyword>
<dbReference type="GO" id="GO:0048544">
    <property type="term" value="P:recognition of pollen"/>
    <property type="evidence" value="ECO:0007669"/>
    <property type="project" value="InterPro"/>
</dbReference>
<organism evidence="10 11">
    <name type="scientific">Artemisia annua</name>
    <name type="common">Sweet wormwood</name>
    <dbReference type="NCBI Taxonomy" id="35608"/>
    <lineage>
        <taxon>Eukaryota</taxon>
        <taxon>Viridiplantae</taxon>
        <taxon>Streptophyta</taxon>
        <taxon>Embryophyta</taxon>
        <taxon>Tracheophyta</taxon>
        <taxon>Spermatophyta</taxon>
        <taxon>Magnoliopsida</taxon>
        <taxon>eudicotyledons</taxon>
        <taxon>Gunneridae</taxon>
        <taxon>Pentapetalae</taxon>
        <taxon>asterids</taxon>
        <taxon>campanulids</taxon>
        <taxon>Asterales</taxon>
        <taxon>Asteraceae</taxon>
        <taxon>Asteroideae</taxon>
        <taxon>Anthemideae</taxon>
        <taxon>Artemisiinae</taxon>
        <taxon>Artemisia</taxon>
    </lineage>
</organism>
<feature type="region of interest" description="Disordered" evidence="5">
    <location>
        <begin position="425"/>
        <end position="445"/>
    </location>
</feature>
<feature type="domain" description="Apple" evidence="9">
    <location>
        <begin position="337"/>
        <end position="420"/>
    </location>
</feature>
<dbReference type="STRING" id="35608.A0A2U1MYT5"/>
<dbReference type="SUPFAM" id="SSF51110">
    <property type="entry name" value="alpha-D-mannose-specific plant lectins"/>
    <property type="match status" value="1"/>
</dbReference>
<evidence type="ECO:0000259" key="9">
    <source>
        <dbReference type="PROSITE" id="PS50948"/>
    </source>
</evidence>
<evidence type="ECO:0000256" key="5">
    <source>
        <dbReference type="SAM" id="MobiDB-lite"/>
    </source>
</evidence>
<dbReference type="SMART" id="SM00108">
    <property type="entry name" value="B_lectin"/>
    <property type="match status" value="1"/>
</dbReference>
<comment type="caution">
    <text evidence="10">The sequence shown here is derived from an EMBL/GenBank/DDBJ whole genome shotgun (WGS) entry which is preliminary data.</text>
</comment>
<dbReference type="PANTHER" id="PTHR32444">
    <property type="entry name" value="BULB-TYPE LECTIN DOMAIN-CONTAINING PROTEIN"/>
    <property type="match status" value="1"/>
</dbReference>
<sequence length="493" mass="55252">MKFSMEGVVIHLLFCFLFFHKICAAELDIISDSQFLTDGDTLVSQTRIFELGFFRPNNSENRYLGMWFKNISVRTVVWVANRDHPLPATPQLVVKITDSGALGIFNNISIIWSSNTTSSQKATAKLLDTGNLVVTDELFGTIIWQSFDYPTDTLLPGMKLGKDYSRGMEWHLSSWKSSQDPARGAFAWQADTLGYPYFELKDTGVVKHRGGPWRNERFSGISIGRMILTFVIDVVIIDTEVSYSYYIENSTSILSKLTMNSSGVLESMVWVEEIKKWQTFLSFPRDTCDTYNVCGAYGRCTIVNLVEKSCACLDQYRFVPKDDDFSGGCVRRTPLDCKNGSEGFIKYSNIKLPDTKRTWFNTSMSLENCAEKCLQNCSCMAYADTQIRGEGTGCLIWFNDLIDIKVLVPVGGRDIFVRIASSEIGSSSDPAGASDLPSDPTAAKKNDGSKIKIILLTVFPGILLIGFSILLLWYARMKKNNAVQKNANFIELL</sequence>
<comment type="function">
    <text evidence="1">Involved in sporophytic self-incompatibility system (the inability of flowering plants to achieve self-fertilization).</text>
</comment>
<dbReference type="PIRSF" id="PIRSF002686">
    <property type="entry name" value="SLG"/>
    <property type="match status" value="1"/>
</dbReference>
<keyword evidence="6" id="KW-0472">Membrane</keyword>
<evidence type="ECO:0000256" key="3">
    <source>
        <dbReference type="ARBA" id="ARBA00023157"/>
    </source>
</evidence>
<dbReference type="Pfam" id="PF01453">
    <property type="entry name" value="B_lectin"/>
    <property type="match status" value="1"/>
</dbReference>
<name>A0A2U1MYT5_ARTAN</name>
<dbReference type="CDD" id="cd00028">
    <property type="entry name" value="B_lectin"/>
    <property type="match status" value="1"/>
</dbReference>
<dbReference type="Pfam" id="PF00954">
    <property type="entry name" value="S_locus_glycop"/>
    <property type="match status" value="1"/>
</dbReference>
<evidence type="ECO:0000256" key="7">
    <source>
        <dbReference type="SAM" id="SignalP"/>
    </source>
</evidence>
<dbReference type="Gene3D" id="2.90.10.10">
    <property type="entry name" value="Bulb-type lectin domain"/>
    <property type="match status" value="1"/>
</dbReference>
<dbReference type="InterPro" id="IPR036426">
    <property type="entry name" value="Bulb-type_lectin_dom_sf"/>
</dbReference>
<keyword evidence="11" id="KW-1185">Reference proteome</keyword>
<keyword evidence="6" id="KW-0812">Transmembrane</keyword>
<evidence type="ECO:0000256" key="2">
    <source>
        <dbReference type="ARBA" id="ARBA00022729"/>
    </source>
</evidence>
<dbReference type="AlphaFoldDB" id="A0A2U1MYT5"/>
<dbReference type="PROSITE" id="PS50927">
    <property type="entry name" value="BULB_LECTIN"/>
    <property type="match status" value="1"/>
</dbReference>
<evidence type="ECO:0000259" key="8">
    <source>
        <dbReference type="PROSITE" id="PS50927"/>
    </source>
</evidence>
<feature type="transmembrane region" description="Helical" evidence="6">
    <location>
        <begin position="453"/>
        <end position="475"/>
    </location>
</feature>
<protein>
    <submittedName>
        <fullName evidence="10">S-locus glycoprotein domain-containing protein</fullName>
    </submittedName>
</protein>
<feature type="signal peptide" evidence="7">
    <location>
        <begin position="1"/>
        <end position="24"/>
    </location>
</feature>
<evidence type="ECO:0000313" key="11">
    <source>
        <dbReference type="Proteomes" id="UP000245207"/>
    </source>
</evidence>
<feature type="domain" description="Bulb-type lectin" evidence="8">
    <location>
        <begin position="27"/>
        <end position="147"/>
    </location>
</feature>
<keyword evidence="4" id="KW-0325">Glycoprotein</keyword>
<dbReference type="CDD" id="cd01098">
    <property type="entry name" value="PAN_AP_plant"/>
    <property type="match status" value="1"/>
</dbReference>
<evidence type="ECO:0000313" key="10">
    <source>
        <dbReference type="EMBL" id="PWA66397.1"/>
    </source>
</evidence>
<reference evidence="10 11" key="1">
    <citation type="journal article" date="2018" name="Mol. Plant">
        <title>The genome of Artemisia annua provides insight into the evolution of Asteraceae family and artemisinin biosynthesis.</title>
        <authorList>
            <person name="Shen Q."/>
            <person name="Zhang L."/>
            <person name="Liao Z."/>
            <person name="Wang S."/>
            <person name="Yan T."/>
            <person name="Shi P."/>
            <person name="Liu M."/>
            <person name="Fu X."/>
            <person name="Pan Q."/>
            <person name="Wang Y."/>
            <person name="Lv Z."/>
            <person name="Lu X."/>
            <person name="Zhang F."/>
            <person name="Jiang W."/>
            <person name="Ma Y."/>
            <person name="Chen M."/>
            <person name="Hao X."/>
            <person name="Li L."/>
            <person name="Tang Y."/>
            <person name="Lv G."/>
            <person name="Zhou Y."/>
            <person name="Sun X."/>
            <person name="Brodelius P.E."/>
            <person name="Rose J.K.C."/>
            <person name="Tang K."/>
        </authorList>
    </citation>
    <scope>NUCLEOTIDE SEQUENCE [LARGE SCALE GENOMIC DNA]</scope>
    <source>
        <strain evidence="11">cv. Huhao1</strain>
        <tissue evidence="10">Leaf</tissue>
    </source>
</reference>
<evidence type="ECO:0000256" key="1">
    <source>
        <dbReference type="ARBA" id="ARBA00003061"/>
    </source>
</evidence>
<dbReference type="PROSITE" id="PS50948">
    <property type="entry name" value="PAN"/>
    <property type="match status" value="1"/>
</dbReference>